<protein>
    <submittedName>
        <fullName evidence="1">Uncharacterized protein</fullName>
    </submittedName>
</protein>
<accession>A0A124P8U3</accession>
<evidence type="ECO:0000313" key="1">
    <source>
        <dbReference type="EMBL" id="KVE26452.1"/>
    </source>
</evidence>
<reference evidence="1 2" key="1">
    <citation type="submission" date="2015-11" db="EMBL/GenBank/DDBJ databases">
        <title>Expanding the genomic diversity of Burkholderia species for the development of highly accurate diagnostics.</title>
        <authorList>
            <person name="Sahl J."/>
            <person name="Keim P."/>
            <person name="Wagner D."/>
        </authorList>
    </citation>
    <scope>NUCLEOTIDE SEQUENCE [LARGE SCALE GENOMIC DNA]</scope>
    <source>
        <strain evidence="1 2">TSV85</strain>
    </source>
</reference>
<dbReference type="EMBL" id="LOWA01000034">
    <property type="protein sequence ID" value="KVE26452.1"/>
    <property type="molecule type" value="Genomic_DNA"/>
</dbReference>
<sequence>MTAQNNFEISAVSYEGLSVKTSTGEPATLAVVDARGNVLDASPDVARAAWNVSIRSYRNFLMGSGYLRVLSNPETSQ</sequence>
<dbReference type="OrthoDB" id="6904624at2"/>
<proteinExistence type="predicted"/>
<organism evidence="1 2">
    <name type="scientific">Burkholderia singularis</name>
    <dbReference type="NCBI Taxonomy" id="1503053"/>
    <lineage>
        <taxon>Bacteria</taxon>
        <taxon>Pseudomonadati</taxon>
        <taxon>Pseudomonadota</taxon>
        <taxon>Betaproteobacteria</taxon>
        <taxon>Burkholderiales</taxon>
        <taxon>Burkholderiaceae</taxon>
        <taxon>Burkholderia</taxon>
        <taxon>pseudomallei group</taxon>
    </lineage>
</organism>
<comment type="caution">
    <text evidence="1">The sequence shown here is derived from an EMBL/GenBank/DDBJ whole genome shotgun (WGS) entry which is preliminary data.</text>
</comment>
<dbReference type="Proteomes" id="UP000062788">
    <property type="component" value="Unassembled WGS sequence"/>
</dbReference>
<gene>
    <name evidence="1" type="ORF">WS67_15860</name>
</gene>
<keyword evidence="2" id="KW-1185">Reference proteome</keyword>
<evidence type="ECO:0000313" key="2">
    <source>
        <dbReference type="Proteomes" id="UP000062788"/>
    </source>
</evidence>
<name>A0A124P8U3_9BURK</name>
<dbReference type="AlphaFoldDB" id="A0A124P8U3"/>